<dbReference type="RefSeq" id="WP_191144629.1">
    <property type="nucleotide sequence ID" value="NZ_JACXAF010000009.1"/>
</dbReference>
<accession>A0A8J6UIZ3</accession>
<evidence type="ECO:0000313" key="3">
    <source>
        <dbReference type="Proteomes" id="UP000638014"/>
    </source>
</evidence>
<keyword evidence="3" id="KW-1185">Reference proteome</keyword>
<dbReference type="Proteomes" id="UP000638014">
    <property type="component" value="Unassembled WGS sequence"/>
</dbReference>
<sequence>MLKRLIVPAIFVFVSNSAVAQWQQNLKTDPFTDQKYTSFKSEQVDGKYLSLTCGFKKYAKYLAPRVVIHDTKEGWSRNLLRNLKFRVDSNQTLSFYQLGEVNKEVEHLRLVMQEGSTNSNKQGDIEKLAQQLSSGKNVLVKIGNQQPISFELKGYSEAVSKMDSLCKEQVGKDQRLTKQHEDSDTYNPLWIKTD</sequence>
<keyword evidence="1" id="KW-0732">Signal</keyword>
<feature type="signal peptide" evidence="1">
    <location>
        <begin position="1"/>
        <end position="20"/>
    </location>
</feature>
<evidence type="ECO:0000313" key="2">
    <source>
        <dbReference type="EMBL" id="MBD1389523.1"/>
    </source>
</evidence>
<comment type="caution">
    <text evidence="2">The sequence shown here is derived from an EMBL/GenBank/DDBJ whole genome shotgun (WGS) entry which is preliminary data.</text>
</comment>
<organism evidence="2 3">
    <name type="scientific">Neiella litorisoli</name>
    <dbReference type="NCBI Taxonomy" id="2771431"/>
    <lineage>
        <taxon>Bacteria</taxon>
        <taxon>Pseudomonadati</taxon>
        <taxon>Pseudomonadota</taxon>
        <taxon>Gammaproteobacteria</taxon>
        <taxon>Alteromonadales</taxon>
        <taxon>Echinimonadaceae</taxon>
        <taxon>Neiella</taxon>
    </lineage>
</organism>
<gene>
    <name evidence="2" type="ORF">IC617_08790</name>
</gene>
<name>A0A8J6UIZ3_9GAMM</name>
<reference evidence="2" key="1">
    <citation type="submission" date="2020-09" db="EMBL/GenBank/DDBJ databases">
        <title>A novel bacterium of genus Neiella, isolated from South China Sea.</title>
        <authorList>
            <person name="Huang H."/>
            <person name="Mo K."/>
            <person name="Hu Y."/>
        </authorList>
    </citation>
    <scope>NUCLEOTIDE SEQUENCE</scope>
    <source>
        <strain evidence="2">HB171785</strain>
    </source>
</reference>
<proteinExistence type="predicted"/>
<feature type="chain" id="PRO_5035320913" evidence="1">
    <location>
        <begin position="21"/>
        <end position="194"/>
    </location>
</feature>
<evidence type="ECO:0000256" key="1">
    <source>
        <dbReference type="SAM" id="SignalP"/>
    </source>
</evidence>
<dbReference type="EMBL" id="JACXAF010000009">
    <property type="protein sequence ID" value="MBD1389523.1"/>
    <property type="molecule type" value="Genomic_DNA"/>
</dbReference>
<protein>
    <submittedName>
        <fullName evidence="2">Uncharacterized protein</fullName>
    </submittedName>
</protein>
<dbReference type="AlphaFoldDB" id="A0A8J6UIZ3"/>